<reference evidence="1" key="1">
    <citation type="submission" date="2018-05" db="EMBL/GenBank/DDBJ databases">
        <authorList>
            <person name="Lanie J.A."/>
            <person name="Ng W.-L."/>
            <person name="Kazmierczak K.M."/>
            <person name="Andrzejewski T.M."/>
            <person name="Davidsen T.M."/>
            <person name="Wayne K.J."/>
            <person name="Tettelin H."/>
            <person name="Glass J.I."/>
            <person name="Rusch D."/>
            <person name="Podicherti R."/>
            <person name="Tsui H.-C.T."/>
            <person name="Winkler M.E."/>
        </authorList>
    </citation>
    <scope>NUCLEOTIDE SEQUENCE</scope>
</reference>
<accession>A0A382GS58</accession>
<proteinExistence type="predicted"/>
<organism evidence="1">
    <name type="scientific">marine metagenome</name>
    <dbReference type="NCBI Taxonomy" id="408172"/>
    <lineage>
        <taxon>unclassified sequences</taxon>
        <taxon>metagenomes</taxon>
        <taxon>ecological metagenomes</taxon>
    </lineage>
</organism>
<dbReference type="EMBL" id="UINC01056985">
    <property type="protein sequence ID" value="SVB77665.1"/>
    <property type="molecule type" value="Genomic_DNA"/>
</dbReference>
<evidence type="ECO:0000313" key="1">
    <source>
        <dbReference type="EMBL" id="SVB77665.1"/>
    </source>
</evidence>
<gene>
    <name evidence="1" type="ORF">METZ01_LOCUS230519</name>
</gene>
<sequence length="76" mass="9013">MDYSIMTFDECAKCRQSKPDHEHRNVSFDVERVGNATVQTFECTRCNFKWKKVYILKEPDHVDSVDNRPTFRRKAG</sequence>
<name>A0A382GS58_9ZZZZ</name>
<protein>
    <submittedName>
        <fullName evidence="1">Uncharacterized protein</fullName>
    </submittedName>
</protein>
<dbReference type="AlphaFoldDB" id="A0A382GS58"/>